<evidence type="ECO:0000256" key="6">
    <source>
        <dbReference type="ARBA" id="ARBA00023136"/>
    </source>
</evidence>
<sequence length="428" mass="45123">MNPLVRQIMVAMVLGVAAGYACHAWAPDAAAAKDTARYFNIVTDVFLRMIKMVVAPLVFATLVAGVASMGDARMVGRVGTKALTWFITASLVSLGLGLVFVNLFQPGAALNLPLPDVSATSGLKTSALNLADFVTQVFPTSIAQAMATNAILQILVFSLFFGFAIAALPSDATTTTVRFVEELVNIMLKLTDFVMKFAPLGVFAAIASVVTTQGLGVLLTYGKFIGGFYVALAVLWLVMIAAGALVLGPRAMKRLLGLLREPVLVAFSTASSESAYPKMLEQLQLFGVRRRIASFVLPLGYSFNLDGSMMYQAFAALFVAQAFGVEMSLTAQITMLLVLMVSSKGIAGVPRASLVVVAAVLPLFGLPEAGLLLIMGIDQFLDMGRTATNVIGNGIATAIVDRWEGQGQAQDEEATDDAQPAAAHAQLG</sequence>
<feature type="transmembrane region" description="Helical" evidence="8">
    <location>
        <begin position="46"/>
        <end position="70"/>
    </location>
</feature>
<evidence type="ECO:0000256" key="3">
    <source>
        <dbReference type="ARBA" id="ARBA00022475"/>
    </source>
</evidence>
<feature type="transmembrane region" description="Helical" evidence="8">
    <location>
        <begin position="7"/>
        <end position="26"/>
    </location>
</feature>
<gene>
    <name evidence="9" type="ORF">SM757_13695</name>
</gene>
<feature type="transmembrane region" description="Helical" evidence="8">
    <location>
        <begin position="352"/>
        <end position="375"/>
    </location>
</feature>
<dbReference type="Pfam" id="PF00375">
    <property type="entry name" value="SDF"/>
    <property type="match status" value="1"/>
</dbReference>
<feature type="transmembrane region" description="Helical" evidence="8">
    <location>
        <begin position="227"/>
        <end position="247"/>
    </location>
</feature>
<keyword evidence="10" id="KW-1185">Reference proteome</keyword>
<dbReference type="InterPro" id="IPR036458">
    <property type="entry name" value="Na:dicarbo_symporter_sf"/>
</dbReference>
<dbReference type="RefSeq" id="WP_322465913.1">
    <property type="nucleotide sequence ID" value="NZ_JAXOJX010000020.1"/>
</dbReference>
<dbReference type="PANTHER" id="PTHR42865">
    <property type="entry name" value="PROTON/GLUTAMATE-ASPARTATE SYMPORTER"/>
    <property type="match status" value="1"/>
</dbReference>
<evidence type="ECO:0000313" key="10">
    <source>
        <dbReference type="Proteomes" id="UP001293718"/>
    </source>
</evidence>
<feature type="transmembrane region" description="Helical" evidence="8">
    <location>
        <begin position="150"/>
        <end position="168"/>
    </location>
</feature>
<evidence type="ECO:0000256" key="2">
    <source>
        <dbReference type="ARBA" id="ARBA00022448"/>
    </source>
</evidence>
<comment type="caution">
    <text evidence="9">The sequence shown here is derived from an EMBL/GenBank/DDBJ whole genome shotgun (WGS) entry which is preliminary data.</text>
</comment>
<feature type="transmembrane region" description="Helical" evidence="8">
    <location>
        <begin position="82"/>
        <end position="104"/>
    </location>
</feature>
<keyword evidence="5 8" id="KW-1133">Transmembrane helix</keyword>
<reference evidence="9 10" key="1">
    <citation type="submission" date="2023-11" db="EMBL/GenBank/DDBJ databases">
        <title>Draft genome of Azohydromonas lata strain H1 (DSM1123), a polyhydroxyalkanoate producer.</title>
        <authorList>
            <person name="Traversa D."/>
            <person name="D'Addabbo P."/>
            <person name="Pazzani C."/>
            <person name="Manzari C."/>
            <person name="Chiara M."/>
            <person name="Scrascia M."/>
        </authorList>
    </citation>
    <scope>NUCLEOTIDE SEQUENCE [LARGE SCALE GENOMIC DNA]</scope>
    <source>
        <strain evidence="9 10">H1</strain>
    </source>
</reference>
<evidence type="ECO:0000256" key="5">
    <source>
        <dbReference type="ARBA" id="ARBA00022989"/>
    </source>
</evidence>
<name>A0ABU5IF90_9BURK</name>
<protein>
    <submittedName>
        <fullName evidence="9">Dicarboxylate/amino acid:cation symporter</fullName>
    </submittedName>
</protein>
<accession>A0ABU5IF90</accession>
<evidence type="ECO:0000256" key="7">
    <source>
        <dbReference type="SAM" id="MobiDB-lite"/>
    </source>
</evidence>
<evidence type="ECO:0000256" key="4">
    <source>
        <dbReference type="ARBA" id="ARBA00022692"/>
    </source>
</evidence>
<evidence type="ECO:0000256" key="1">
    <source>
        <dbReference type="ARBA" id="ARBA00004651"/>
    </source>
</evidence>
<organism evidence="9 10">
    <name type="scientific">Azohydromonas lata</name>
    <dbReference type="NCBI Taxonomy" id="45677"/>
    <lineage>
        <taxon>Bacteria</taxon>
        <taxon>Pseudomonadati</taxon>
        <taxon>Pseudomonadota</taxon>
        <taxon>Betaproteobacteria</taxon>
        <taxon>Burkholderiales</taxon>
        <taxon>Sphaerotilaceae</taxon>
        <taxon>Azohydromonas</taxon>
    </lineage>
</organism>
<dbReference type="PRINTS" id="PR00173">
    <property type="entry name" value="EDTRNSPORT"/>
</dbReference>
<keyword evidence="2" id="KW-0813">Transport</keyword>
<dbReference type="EMBL" id="JAXOJX010000020">
    <property type="protein sequence ID" value="MDZ5457628.1"/>
    <property type="molecule type" value="Genomic_DNA"/>
</dbReference>
<dbReference type="Proteomes" id="UP001293718">
    <property type="component" value="Unassembled WGS sequence"/>
</dbReference>
<feature type="compositionally biased region" description="Low complexity" evidence="7">
    <location>
        <begin position="417"/>
        <end position="428"/>
    </location>
</feature>
<evidence type="ECO:0000256" key="8">
    <source>
        <dbReference type="SAM" id="Phobius"/>
    </source>
</evidence>
<keyword evidence="4 8" id="KW-0812">Transmembrane</keyword>
<keyword evidence="3" id="KW-1003">Cell membrane</keyword>
<comment type="subcellular location">
    <subcellularLocation>
        <location evidence="1">Cell membrane</location>
        <topology evidence="1">Multi-pass membrane protein</topology>
    </subcellularLocation>
</comment>
<feature type="transmembrane region" description="Helical" evidence="8">
    <location>
        <begin position="314"/>
        <end position="340"/>
    </location>
</feature>
<dbReference type="SUPFAM" id="SSF118215">
    <property type="entry name" value="Proton glutamate symport protein"/>
    <property type="match status" value="1"/>
</dbReference>
<keyword evidence="6 8" id="KW-0472">Membrane</keyword>
<feature type="transmembrane region" description="Helical" evidence="8">
    <location>
        <begin position="197"/>
        <end position="221"/>
    </location>
</feature>
<dbReference type="InterPro" id="IPR001991">
    <property type="entry name" value="Na-dicarboxylate_symporter"/>
</dbReference>
<dbReference type="Gene3D" id="1.10.3860.10">
    <property type="entry name" value="Sodium:dicarboxylate symporter"/>
    <property type="match status" value="1"/>
</dbReference>
<dbReference type="PROSITE" id="PS51257">
    <property type="entry name" value="PROKAR_LIPOPROTEIN"/>
    <property type="match status" value="1"/>
</dbReference>
<feature type="region of interest" description="Disordered" evidence="7">
    <location>
        <begin position="406"/>
        <end position="428"/>
    </location>
</feature>
<proteinExistence type="predicted"/>
<evidence type="ECO:0000313" key="9">
    <source>
        <dbReference type="EMBL" id="MDZ5457628.1"/>
    </source>
</evidence>
<dbReference type="PANTHER" id="PTHR42865:SF7">
    <property type="entry name" value="PROTON_GLUTAMATE-ASPARTATE SYMPORTER"/>
    <property type="match status" value="1"/>
</dbReference>